<accession>A0A162T4E0</accession>
<sequence>MNDMGMEGREKKEKLLKRTKRGCEILPHRLPGLKSWGGNKKSRLPVGDQVEPPGKCFKMVVVGGKERLK</sequence>
<keyword evidence="3" id="KW-1185">Reference proteome</keyword>
<reference evidence="2 3" key="1">
    <citation type="submission" date="2016-03" db="EMBL/GenBank/DDBJ databases">
        <title>EvidentialGene: Evidence-directed Construction of Genes on Genomes.</title>
        <authorList>
            <person name="Gilbert D.G."/>
            <person name="Choi J.-H."/>
            <person name="Mockaitis K."/>
            <person name="Colbourne J."/>
            <person name="Pfrender M."/>
        </authorList>
    </citation>
    <scope>NUCLEOTIDE SEQUENCE [LARGE SCALE GENOMIC DNA]</scope>
    <source>
        <strain evidence="2 3">Xinb3</strain>
        <tissue evidence="2">Complete organism</tissue>
    </source>
</reference>
<evidence type="ECO:0000313" key="2">
    <source>
        <dbReference type="EMBL" id="KZS21896.1"/>
    </source>
</evidence>
<comment type="caution">
    <text evidence="2">The sequence shown here is derived from an EMBL/GenBank/DDBJ whole genome shotgun (WGS) entry which is preliminary data.</text>
</comment>
<gene>
    <name evidence="2" type="ORF">APZ42_011019</name>
</gene>
<proteinExistence type="predicted"/>
<evidence type="ECO:0000256" key="1">
    <source>
        <dbReference type="SAM" id="MobiDB-lite"/>
    </source>
</evidence>
<name>A0A162T4E0_9CRUS</name>
<dbReference type="EMBL" id="LRGB01000007">
    <property type="protein sequence ID" value="KZS21896.1"/>
    <property type="molecule type" value="Genomic_DNA"/>
</dbReference>
<dbReference type="AlphaFoldDB" id="A0A162T4E0"/>
<dbReference type="Proteomes" id="UP000076858">
    <property type="component" value="Unassembled WGS sequence"/>
</dbReference>
<feature type="region of interest" description="Disordered" evidence="1">
    <location>
        <begin position="31"/>
        <end position="50"/>
    </location>
</feature>
<organism evidence="2 3">
    <name type="scientific">Daphnia magna</name>
    <dbReference type="NCBI Taxonomy" id="35525"/>
    <lineage>
        <taxon>Eukaryota</taxon>
        <taxon>Metazoa</taxon>
        <taxon>Ecdysozoa</taxon>
        <taxon>Arthropoda</taxon>
        <taxon>Crustacea</taxon>
        <taxon>Branchiopoda</taxon>
        <taxon>Diplostraca</taxon>
        <taxon>Cladocera</taxon>
        <taxon>Anomopoda</taxon>
        <taxon>Daphniidae</taxon>
        <taxon>Daphnia</taxon>
    </lineage>
</organism>
<evidence type="ECO:0000313" key="3">
    <source>
        <dbReference type="Proteomes" id="UP000076858"/>
    </source>
</evidence>
<protein>
    <submittedName>
        <fullName evidence="2">Uncharacterized protein</fullName>
    </submittedName>
</protein>